<evidence type="ECO:0000313" key="7">
    <source>
        <dbReference type="EMBL" id="NYJ78537.1"/>
    </source>
</evidence>
<organism evidence="7 8">
    <name type="scientific">Nesterenkonia xinjiangensis</name>
    <dbReference type="NCBI Taxonomy" id="225327"/>
    <lineage>
        <taxon>Bacteria</taxon>
        <taxon>Bacillati</taxon>
        <taxon>Actinomycetota</taxon>
        <taxon>Actinomycetes</taxon>
        <taxon>Micrococcales</taxon>
        <taxon>Micrococcaceae</taxon>
        <taxon>Nesterenkonia</taxon>
    </lineage>
</organism>
<dbReference type="EMBL" id="JACCFY010000001">
    <property type="protein sequence ID" value="NYJ78537.1"/>
    <property type="molecule type" value="Genomic_DNA"/>
</dbReference>
<evidence type="ECO:0000256" key="5">
    <source>
        <dbReference type="ARBA" id="ARBA00023244"/>
    </source>
</evidence>
<dbReference type="InterPro" id="IPR050161">
    <property type="entry name" value="Siro_Cobalamin_biosynth"/>
</dbReference>
<evidence type="ECO:0000256" key="2">
    <source>
        <dbReference type="ARBA" id="ARBA00022603"/>
    </source>
</evidence>
<dbReference type="InterPro" id="IPR014776">
    <property type="entry name" value="4pyrrole_Mease_sub2"/>
</dbReference>
<dbReference type="Gene3D" id="3.40.1010.10">
    <property type="entry name" value="Cobalt-precorrin-4 Transmethylase, Domain 1"/>
    <property type="match status" value="1"/>
</dbReference>
<dbReference type="Pfam" id="PF00590">
    <property type="entry name" value="TP_methylase"/>
    <property type="match status" value="1"/>
</dbReference>
<dbReference type="PANTHER" id="PTHR45790:SF3">
    <property type="entry name" value="S-ADENOSYL-L-METHIONINE-DEPENDENT UROPORPHYRINOGEN III METHYLTRANSFERASE, CHLOROPLASTIC"/>
    <property type="match status" value="1"/>
</dbReference>
<dbReference type="GO" id="GO:0004851">
    <property type="term" value="F:uroporphyrin-III C-methyltransferase activity"/>
    <property type="evidence" value="ECO:0007669"/>
    <property type="project" value="UniProtKB-EC"/>
</dbReference>
<evidence type="ECO:0000256" key="3">
    <source>
        <dbReference type="ARBA" id="ARBA00022679"/>
    </source>
</evidence>
<evidence type="ECO:0000256" key="1">
    <source>
        <dbReference type="ARBA" id="ARBA00012162"/>
    </source>
</evidence>
<dbReference type="AlphaFoldDB" id="A0A7Z0GMC0"/>
<gene>
    <name evidence="7" type="ORF">HNR09_001948</name>
</gene>
<evidence type="ECO:0000256" key="4">
    <source>
        <dbReference type="ARBA" id="ARBA00022691"/>
    </source>
</evidence>
<evidence type="ECO:0000313" key="8">
    <source>
        <dbReference type="Proteomes" id="UP000535437"/>
    </source>
</evidence>
<dbReference type="GO" id="GO:0032259">
    <property type="term" value="P:methylation"/>
    <property type="evidence" value="ECO:0007669"/>
    <property type="project" value="UniProtKB-KW"/>
</dbReference>
<accession>A0A7Z0GMC0</accession>
<keyword evidence="8" id="KW-1185">Reference proteome</keyword>
<dbReference type="CDD" id="cd11642">
    <property type="entry name" value="SUMT"/>
    <property type="match status" value="1"/>
</dbReference>
<dbReference type="RefSeq" id="WP_179541867.1">
    <property type="nucleotide sequence ID" value="NZ_BAAALL010000005.1"/>
</dbReference>
<keyword evidence="4" id="KW-0949">S-adenosyl-L-methionine</keyword>
<reference evidence="7 8" key="1">
    <citation type="submission" date="2020-07" db="EMBL/GenBank/DDBJ databases">
        <title>Sequencing the genomes of 1000 actinobacteria strains.</title>
        <authorList>
            <person name="Klenk H.-P."/>
        </authorList>
    </citation>
    <scope>NUCLEOTIDE SEQUENCE [LARGE SCALE GENOMIC DNA]</scope>
    <source>
        <strain evidence="7 8">DSM 15475</strain>
    </source>
</reference>
<dbReference type="Proteomes" id="UP000535437">
    <property type="component" value="Unassembled WGS sequence"/>
</dbReference>
<dbReference type="InterPro" id="IPR014777">
    <property type="entry name" value="4pyrrole_Mease_sub1"/>
</dbReference>
<keyword evidence="5" id="KW-0627">Porphyrin biosynthesis</keyword>
<name>A0A7Z0GMC0_9MICC</name>
<dbReference type="PANTHER" id="PTHR45790">
    <property type="entry name" value="SIROHEME SYNTHASE-RELATED"/>
    <property type="match status" value="1"/>
</dbReference>
<dbReference type="NCBIfam" id="NF004790">
    <property type="entry name" value="PRK06136.1"/>
    <property type="match status" value="1"/>
</dbReference>
<feature type="domain" description="Tetrapyrrole methylase" evidence="6">
    <location>
        <begin position="10"/>
        <end position="217"/>
    </location>
</feature>
<keyword evidence="2 7" id="KW-0489">Methyltransferase</keyword>
<evidence type="ECO:0000259" key="6">
    <source>
        <dbReference type="Pfam" id="PF00590"/>
    </source>
</evidence>
<dbReference type="SUPFAM" id="SSF53790">
    <property type="entry name" value="Tetrapyrrole methylase"/>
    <property type="match status" value="1"/>
</dbReference>
<dbReference type="InterPro" id="IPR000878">
    <property type="entry name" value="4pyrrol_Mease"/>
</dbReference>
<dbReference type="InterPro" id="IPR035996">
    <property type="entry name" value="4pyrrol_Methylase_sf"/>
</dbReference>
<keyword evidence="3 7" id="KW-0808">Transferase</keyword>
<dbReference type="Gene3D" id="3.30.950.10">
    <property type="entry name" value="Methyltransferase, Cobalt-precorrin-4 Transmethylase, Domain 2"/>
    <property type="match status" value="1"/>
</dbReference>
<dbReference type="FunFam" id="3.40.1010.10:FF:000001">
    <property type="entry name" value="Siroheme synthase"/>
    <property type="match status" value="1"/>
</dbReference>
<dbReference type="GO" id="GO:0019354">
    <property type="term" value="P:siroheme biosynthetic process"/>
    <property type="evidence" value="ECO:0007669"/>
    <property type="project" value="InterPro"/>
</dbReference>
<dbReference type="NCBIfam" id="TIGR01469">
    <property type="entry name" value="cobA_cysG_Cterm"/>
    <property type="match status" value="1"/>
</dbReference>
<comment type="caution">
    <text evidence="7">The sequence shown here is derived from an EMBL/GenBank/DDBJ whole genome shotgun (WGS) entry which is preliminary data.</text>
</comment>
<proteinExistence type="predicted"/>
<dbReference type="InterPro" id="IPR006366">
    <property type="entry name" value="CobA/CysG_C"/>
</dbReference>
<sequence>MSAAAAIGSVTLVGGGPGAADLMTVRARDALATADVVYFDRLAPTDDLPSWSPRAELVDVGKRPGHHRVPQETIHEMMIDSARTGKTVVRLKGGDPFVFGRGCEEVAACREAHVPVTVVPGISSAIAVPAAAGIPVTARGVSKAFTVISGHDLLSEEELAGLVGVGGTAVILMGVGTLGHTVTGLRRHGMADGVPVGIVEKGFSAEQRVTIAPLGEILGVAAAARISSPAVLVIGEVVRLAAVEPDTGEAARRGPERMLVSEDGVQHIRALAGAVR</sequence>
<dbReference type="EC" id="2.1.1.107" evidence="1"/>
<protein>
    <recommendedName>
        <fullName evidence="1">uroporphyrinogen-III C-methyltransferase</fullName>
        <ecNumber evidence="1">2.1.1.107</ecNumber>
    </recommendedName>
</protein>